<dbReference type="OrthoDB" id="4232400at2759"/>
<dbReference type="PANTHER" id="PTHR40628:SF1">
    <property type="entry name" value="CHROMO DOMAIN-CONTAINING PROTEIN"/>
    <property type="match status" value="1"/>
</dbReference>
<feature type="compositionally biased region" description="Low complexity" evidence="1">
    <location>
        <begin position="34"/>
        <end position="45"/>
    </location>
</feature>
<protein>
    <submittedName>
        <fullName evidence="2">Uncharacterized protein</fullName>
    </submittedName>
</protein>
<evidence type="ECO:0000313" key="2">
    <source>
        <dbReference type="EMBL" id="BCS23895.1"/>
    </source>
</evidence>
<organism evidence="2 3">
    <name type="scientific">Aspergillus puulaauensis</name>
    <dbReference type="NCBI Taxonomy" id="1220207"/>
    <lineage>
        <taxon>Eukaryota</taxon>
        <taxon>Fungi</taxon>
        <taxon>Dikarya</taxon>
        <taxon>Ascomycota</taxon>
        <taxon>Pezizomycotina</taxon>
        <taxon>Eurotiomycetes</taxon>
        <taxon>Eurotiomycetidae</taxon>
        <taxon>Eurotiales</taxon>
        <taxon>Aspergillaceae</taxon>
        <taxon>Aspergillus</taxon>
    </lineage>
</organism>
<accession>A0A7R7XM13</accession>
<keyword evidence="3" id="KW-1185">Reference proteome</keyword>
<reference evidence="2" key="1">
    <citation type="submission" date="2021-01" db="EMBL/GenBank/DDBJ databases">
        <authorList>
            <consortium name="Aspergillus puulaauensis MK2 genome sequencing consortium"/>
            <person name="Kazuki M."/>
            <person name="Futagami T."/>
        </authorList>
    </citation>
    <scope>NUCLEOTIDE SEQUENCE</scope>
    <source>
        <strain evidence="2">MK2</strain>
    </source>
</reference>
<dbReference type="KEGG" id="apuu:APUU_40339S"/>
<dbReference type="Proteomes" id="UP000654913">
    <property type="component" value="Chromosome 4"/>
</dbReference>
<dbReference type="RefSeq" id="XP_041556089.1">
    <property type="nucleotide sequence ID" value="XM_041703400.1"/>
</dbReference>
<gene>
    <name evidence="2" type="ORF">APUU_40339S</name>
</gene>
<evidence type="ECO:0000256" key="1">
    <source>
        <dbReference type="SAM" id="MobiDB-lite"/>
    </source>
</evidence>
<dbReference type="PANTHER" id="PTHR40628">
    <property type="entry name" value="CHROMO DOMAIN-CONTAINING PROTEIN"/>
    <property type="match status" value="1"/>
</dbReference>
<dbReference type="EMBL" id="AP024446">
    <property type="protein sequence ID" value="BCS23895.1"/>
    <property type="molecule type" value="Genomic_DNA"/>
</dbReference>
<reference evidence="2" key="2">
    <citation type="submission" date="2021-02" db="EMBL/GenBank/DDBJ databases">
        <title>Aspergillus puulaauensis MK2 genome sequence.</title>
        <authorList>
            <person name="Futagami T."/>
            <person name="Mori K."/>
            <person name="Kadooka C."/>
            <person name="Tanaka T."/>
        </authorList>
    </citation>
    <scope>NUCLEOTIDE SEQUENCE</scope>
    <source>
        <strain evidence="2">MK2</strain>
    </source>
</reference>
<evidence type="ECO:0000313" key="3">
    <source>
        <dbReference type="Proteomes" id="UP000654913"/>
    </source>
</evidence>
<dbReference type="AlphaFoldDB" id="A0A7R7XM13"/>
<feature type="region of interest" description="Disordered" evidence="1">
    <location>
        <begin position="1"/>
        <end position="53"/>
    </location>
</feature>
<name>A0A7R7XM13_9EURO</name>
<sequence length="239" mass="25717">MTETHPKTIAHPPSSLPPLPTGTKPSHNHKRNKSSTSSTHSNGSSNSGGSGSSGRCWDWILVPGNMHYAKNRSSFRTYRRAPGKINKNRVLGVGTVELKVQRAPDDQRPNTLVLEDVLHLPNAVCNGLCVGKYREGNPGDGMEVAGGEGCRCQVWREGDGDSHGEGEGENEQEHGHGHGEALWYGEEYHGCSRVVLWGDPQGSSGLGDADADAVELPGVDASTEELDTLYTRVKDRSLV</sequence>
<proteinExistence type="predicted"/>
<dbReference type="GeneID" id="64973900"/>